<evidence type="ECO:0000313" key="1">
    <source>
        <dbReference type="EMBL" id="WCZ39366.1"/>
    </source>
</evidence>
<dbReference type="InterPro" id="IPR045499">
    <property type="entry name" value="DUF6492"/>
</dbReference>
<protein>
    <submittedName>
        <fullName evidence="1">Uncharacterized protein</fullName>
    </submittedName>
</protein>
<gene>
    <name evidence="1" type="ORF">CJEDD_08890</name>
</gene>
<evidence type="ECO:0000313" key="2">
    <source>
        <dbReference type="Proteomes" id="UP001218071"/>
    </source>
</evidence>
<organism evidence="1 2">
    <name type="scientific">Corynebacterium jeddahense</name>
    <dbReference type="NCBI Taxonomy" id="1414719"/>
    <lineage>
        <taxon>Bacteria</taxon>
        <taxon>Bacillati</taxon>
        <taxon>Actinomycetota</taxon>
        <taxon>Actinomycetes</taxon>
        <taxon>Mycobacteriales</taxon>
        <taxon>Corynebacteriaceae</taxon>
        <taxon>Corynebacterium</taxon>
    </lineage>
</organism>
<name>A0ABY7UL15_9CORY</name>
<keyword evidence="2" id="KW-1185">Reference proteome</keyword>
<sequence>MRDRLRIIDWNDVFPSVPKVGQRDQQAIKLGISRLITEEFFLVLDGKNHFVRPSNIFDFFESGNPKLPLTKKVEEFWKRCLYPSVDVMEADDRFKSSMWPSVTPYVMYTKYAREVCQFLENKYCLPLPLVFNETGDATEFLMYYAYVADRYGTDGYADVPQPNKTLFTIAPRYPEQVEALIKSVRDENISMFGLHRNRIPKLTGEQKSLIANLWYTSLLYPWESANWFMVR</sequence>
<dbReference type="Pfam" id="PF20102">
    <property type="entry name" value="DUF6492"/>
    <property type="match status" value="1"/>
</dbReference>
<dbReference type="EMBL" id="CP063194">
    <property type="protein sequence ID" value="WCZ39366.1"/>
    <property type="molecule type" value="Genomic_DNA"/>
</dbReference>
<proteinExistence type="predicted"/>
<reference evidence="1 2" key="1">
    <citation type="submission" date="2020-10" db="EMBL/GenBank/DDBJ databases">
        <title>Complete genome sequence of Corynebacterium jeddahense DSM 45997, type strain of Corynebacterium jeddahense.</title>
        <authorList>
            <person name="Busche T."/>
            <person name="Kalinowski J."/>
            <person name="Ruckert C."/>
        </authorList>
    </citation>
    <scope>NUCLEOTIDE SEQUENCE [LARGE SCALE GENOMIC DNA]</scope>
    <source>
        <strain evidence="1 2">DSM 45997</strain>
    </source>
</reference>
<dbReference type="Proteomes" id="UP001218071">
    <property type="component" value="Chromosome"/>
</dbReference>
<accession>A0ABY7UL15</accession>